<comment type="caution">
    <text evidence="2">The sequence shown here is derived from an EMBL/GenBank/DDBJ whole genome shotgun (WGS) entry which is preliminary data.</text>
</comment>
<dbReference type="Proteomes" id="UP000256328">
    <property type="component" value="Unassembled WGS sequence"/>
</dbReference>
<proteinExistence type="predicted"/>
<organism evidence="2 3">
    <name type="scientific">Coleophoma crateriformis</name>
    <dbReference type="NCBI Taxonomy" id="565419"/>
    <lineage>
        <taxon>Eukaryota</taxon>
        <taxon>Fungi</taxon>
        <taxon>Dikarya</taxon>
        <taxon>Ascomycota</taxon>
        <taxon>Pezizomycotina</taxon>
        <taxon>Leotiomycetes</taxon>
        <taxon>Helotiales</taxon>
        <taxon>Dermateaceae</taxon>
        <taxon>Coleophoma</taxon>
    </lineage>
</organism>
<feature type="transmembrane region" description="Helical" evidence="1">
    <location>
        <begin position="68"/>
        <end position="93"/>
    </location>
</feature>
<feature type="transmembrane region" description="Helical" evidence="1">
    <location>
        <begin position="114"/>
        <end position="141"/>
    </location>
</feature>
<keyword evidence="1" id="KW-1133">Transmembrane helix</keyword>
<sequence>MSLSLHSEPNLPPKKHPGERLAEYFNNFFATVTAISTLGASITFSKILQTPVAPWIDYGFSDITIQNYIAISWLCFVLDLAITSFAASALSLWRPQAIRYFGTSDSDDRRTVMWYATVVSIVLYGLLVTAFVFLSLVVTAYAGPLGWIAVAFSAFFGACGIGAIVWQSPIGSKRFGIESRILASPPRPGQIRRPSFVEDDYYYKEGLIVHGHYVEDGTRRTSMAPRPISTTVPDYTMDMRRMRAIRTSGDYQYENQV</sequence>
<evidence type="ECO:0000256" key="1">
    <source>
        <dbReference type="SAM" id="Phobius"/>
    </source>
</evidence>
<name>A0A3D8T8T4_9HELO</name>
<accession>A0A3D8T8T4</accession>
<evidence type="ECO:0000313" key="2">
    <source>
        <dbReference type="EMBL" id="RDW94934.1"/>
    </source>
</evidence>
<protein>
    <submittedName>
        <fullName evidence="2">Uncharacterized protein</fullName>
    </submittedName>
</protein>
<feature type="transmembrane region" description="Helical" evidence="1">
    <location>
        <begin position="147"/>
        <end position="166"/>
    </location>
</feature>
<gene>
    <name evidence="2" type="ORF">BP5796_00697</name>
</gene>
<dbReference type="EMBL" id="PDLN01000001">
    <property type="protein sequence ID" value="RDW94934.1"/>
    <property type="molecule type" value="Genomic_DNA"/>
</dbReference>
<evidence type="ECO:0000313" key="3">
    <source>
        <dbReference type="Proteomes" id="UP000256328"/>
    </source>
</evidence>
<keyword evidence="1" id="KW-0472">Membrane</keyword>
<reference evidence="2 3" key="1">
    <citation type="journal article" date="2018" name="IMA Fungus">
        <title>IMA Genome-F 9: Draft genome sequence of Annulohypoxylon stygium, Aspergillus mulundensis, Berkeleyomyces basicola (syn. Thielaviopsis basicola), Ceratocystis smalleyi, two Cercospora beticola strains, Coleophoma cylindrospora, Fusarium fracticaudum, Phialophora cf. hyalina, and Morchella septimelata.</title>
        <authorList>
            <person name="Wingfield B.D."/>
            <person name="Bills G.F."/>
            <person name="Dong Y."/>
            <person name="Huang W."/>
            <person name="Nel W.J."/>
            <person name="Swalarsk-Parry B.S."/>
            <person name="Vaghefi N."/>
            <person name="Wilken P.M."/>
            <person name="An Z."/>
            <person name="de Beer Z.W."/>
            <person name="De Vos L."/>
            <person name="Chen L."/>
            <person name="Duong T.A."/>
            <person name="Gao Y."/>
            <person name="Hammerbacher A."/>
            <person name="Kikkert J.R."/>
            <person name="Li Y."/>
            <person name="Li H."/>
            <person name="Li K."/>
            <person name="Li Q."/>
            <person name="Liu X."/>
            <person name="Ma X."/>
            <person name="Naidoo K."/>
            <person name="Pethybridge S.J."/>
            <person name="Sun J."/>
            <person name="Steenkamp E.T."/>
            <person name="van der Nest M.A."/>
            <person name="van Wyk S."/>
            <person name="Wingfield M.J."/>
            <person name="Xiong C."/>
            <person name="Yue Q."/>
            <person name="Zhang X."/>
        </authorList>
    </citation>
    <scope>NUCLEOTIDE SEQUENCE [LARGE SCALE GENOMIC DNA]</scope>
    <source>
        <strain evidence="2 3">BP5796</strain>
    </source>
</reference>
<dbReference type="AlphaFoldDB" id="A0A3D8T8T4"/>
<keyword evidence="3" id="KW-1185">Reference proteome</keyword>
<dbReference type="OrthoDB" id="3599804at2759"/>
<keyword evidence="1" id="KW-0812">Transmembrane</keyword>